<dbReference type="Proteomes" id="UP000184108">
    <property type="component" value="Unassembled WGS sequence"/>
</dbReference>
<evidence type="ECO:0000313" key="11">
    <source>
        <dbReference type="Proteomes" id="UP000184108"/>
    </source>
</evidence>
<evidence type="ECO:0000256" key="8">
    <source>
        <dbReference type="SAM" id="SignalP"/>
    </source>
</evidence>
<dbReference type="Gene3D" id="2.40.170.20">
    <property type="entry name" value="TonB-dependent receptor, beta-barrel domain"/>
    <property type="match status" value="1"/>
</dbReference>
<comment type="subcellular location">
    <subcellularLocation>
        <location evidence="1 7">Cell outer membrane</location>
        <topology evidence="1 7">Multi-pass membrane protein</topology>
    </subcellularLocation>
</comment>
<feature type="signal peptide" evidence="8">
    <location>
        <begin position="1"/>
        <end position="19"/>
    </location>
</feature>
<proteinExistence type="inferred from homology"/>
<dbReference type="SUPFAM" id="SSF49464">
    <property type="entry name" value="Carboxypeptidase regulatory domain-like"/>
    <property type="match status" value="1"/>
</dbReference>
<dbReference type="InterPro" id="IPR008969">
    <property type="entry name" value="CarboxyPept-like_regulatory"/>
</dbReference>
<evidence type="ECO:0000313" key="10">
    <source>
        <dbReference type="EMBL" id="SHG65947.1"/>
    </source>
</evidence>
<dbReference type="Pfam" id="PF07715">
    <property type="entry name" value="Plug"/>
    <property type="match status" value="1"/>
</dbReference>
<dbReference type="InterPro" id="IPR039426">
    <property type="entry name" value="TonB-dep_rcpt-like"/>
</dbReference>
<keyword evidence="8" id="KW-0732">Signal</keyword>
<dbReference type="SUPFAM" id="SSF56935">
    <property type="entry name" value="Porins"/>
    <property type="match status" value="1"/>
</dbReference>
<evidence type="ECO:0000256" key="6">
    <source>
        <dbReference type="ARBA" id="ARBA00023237"/>
    </source>
</evidence>
<organism evidence="10 11">
    <name type="scientific">Chryseobacterium vrystaatense</name>
    <dbReference type="NCBI Taxonomy" id="307480"/>
    <lineage>
        <taxon>Bacteria</taxon>
        <taxon>Pseudomonadati</taxon>
        <taxon>Bacteroidota</taxon>
        <taxon>Flavobacteriia</taxon>
        <taxon>Flavobacteriales</taxon>
        <taxon>Weeksellaceae</taxon>
        <taxon>Chryseobacterium group</taxon>
        <taxon>Chryseobacterium</taxon>
    </lineage>
</organism>
<dbReference type="EMBL" id="FQVE01000007">
    <property type="protein sequence ID" value="SHG65947.1"/>
    <property type="molecule type" value="Genomic_DNA"/>
</dbReference>
<evidence type="ECO:0000256" key="7">
    <source>
        <dbReference type="PROSITE-ProRule" id="PRU01360"/>
    </source>
</evidence>
<dbReference type="InterPro" id="IPR036942">
    <property type="entry name" value="Beta-barrel_TonB_sf"/>
</dbReference>
<feature type="domain" description="TonB-dependent receptor plug" evidence="9">
    <location>
        <begin position="114"/>
        <end position="213"/>
    </location>
</feature>
<evidence type="ECO:0000256" key="3">
    <source>
        <dbReference type="ARBA" id="ARBA00022452"/>
    </source>
</evidence>
<dbReference type="RefSeq" id="WP_073175434.1">
    <property type="nucleotide sequence ID" value="NZ_FQVE01000007.1"/>
</dbReference>
<keyword evidence="6 7" id="KW-0998">Cell outer membrane</keyword>
<dbReference type="Gene3D" id="2.170.130.10">
    <property type="entry name" value="TonB-dependent receptor, plug domain"/>
    <property type="match status" value="1"/>
</dbReference>
<name>A0A1M5LLM2_9FLAO</name>
<keyword evidence="2 7" id="KW-0813">Transport</keyword>
<dbReference type="Gene3D" id="2.60.40.1120">
    <property type="entry name" value="Carboxypeptidase-like, regulatory domain"/>
    <property type="match status" value="1"/>
</dbReference>
<sequence>MKKTFASFAVFLLPLYLTAQEINISGNVKSESGSSVSGVNITDKNTGKTTVTDENGNFTISANPKDILEFYAPDFSTYTVEISARRQYTVVLKKANEKQIEGVVITALGIAKKKEKIGYATQEVGTKQFETITTPSIGNLFSGQVAGLNVSNPTGMQQAPEFTLRGNSNLVFVIDGVIVEKEVFQNLDPNNIANINVLKGATASALYGSRGRYGAVLITTKSAKKNGFSVEFSQNTMVTAGFTNLPKTQNEYGNGSQGKYEFWDGADGGVNDGDMIWGPKFVPGLKIAQWNSPIRDKVTGQTIPWYGAVTGTQYNDKSRYERVPIDWKYHDNLATFLKPAVINNNSFAISYKNNKDVYRLSGNFMNYDDRIPGSELKRYGFNFSSENHLGEKLIFDTKFNFNQTITPNIPNYEYNPSGHMYTILIWMGADVDGRDLRNHMWVPGKEGISQANWNYAWYNNPWFGAENYKNKNRTNIINAQAGLEYKATEDFSVKGKMSIVENHNKQEILSPFSYVNYSAARIGDYLLNDSKTWNLNSDILATYKKKLSDNFDFTVNAGGSAFYLKNNVDNASTDGLKVPELYNLENSIGAVKYYDYLKEKLIYSAYSTIDIGLYNAFFINVSGRNDWSSTLPKANRSYFYPSASVSAVISNLVKMPEAVSLLKLSASWAKVAYDFKPYSIRNYYFNNKGATFNGNPMFNYPTILNVENSLKPEQTKSYELGLSAGLFKNRLTLDVTYFRTLDYNNILEFPAAPSSGFTSQYVNGNEYTTKGLEISLGFVPVKTDNFTWRSLINWSTYEQKLTSIYDNMPNYNNIKIGERMDSYYDETWKKSPDGKVILDAESGMPTVEKVPSNLGHFNPDWTFGFNNTFKYKKFSLNIGIDGSIGGVMRSVVVEKMWWGGKHPNSTTYRDLEYANPGTYYFVPDGVNYNAATGTYTPHTKPINFQEWSQNYPYQARVTEAENELFANVFDRTFIKLRSVVLEYDFSYLLNPKGMVKNFTANISAYNLAMWKKSKNLYSDPDYQINKNNTSNNNDIQDPSSRWIGIGFNLKF</sequence>
<dbReference type="Pfam" id="PF13715">
    <property type="entry name" value="CarbopepD_reg_2"/>
    <property type="match status" value="1"/>
</dbReference>
<evidence type="ECO:0000256" key="2">
    <source>
        <dbReference type="ARBA" id="ARBA00022448"/>
    </source>
</evidence>
<keyword evidence="5 7" id="KW-0472">Membrane</keyword>
<dbReference type="InterPro" id="IPR023996">
    <property type="entry name" value="TonB-dep_OMP_SusC/RagA"/>
</dbReference>
<comment type="similarity">
    <text evidence="7">Belongs to the TonB-dependent receptor family.</text>
</comment>
<dbReference type="InterPro" id="IPR037066">
    <property type="entry name" value="Plug_dom_sf"/>
</dbReference>
<dbReference type="InterPro" id="IPR012910">
    <property type="entry name" value="Plug_dom"/>
</dbReference>
<dbReference type="GO" id="GO:0009279">
    <property type="term" value="C:cell outer membrane"/>
    <property type="evidence" value="ECO:0007669"/>
    <property type="project" value="UniProtKB-SubCell"/>
</dbReference>
<evidence type="ECO:0000256" key="1">
    <source>
        <dbReference type="ARBA" id="ARBA00004571"/>
    </source>
</evidence>
<gene>
    <name evidence="10" type="ORF">SAMN02787073_4594</name>
</gene>
<evidence type="ECO:0000256" key="4">
    <source>
        <dbReference type="ARBA" id="ARBA00022692"/>
    </source>
</evidence>
<dbReference type="NCBIfam" id="TIGR04056">
    <property type="entry name" value="OMP_RagA_SusC"/>
    <property type="match status" value="1"/>
</dbReference>
<protein>
    <submittedName>
        <fullName evidence="10">TonB-linked outer membrane protein, SusC/RagA family</fullName>
    </submittedName>
</protein>
<reference evidence="11" key="1">
    <citation type="submission" date="2016-11" db="EMBL/GenBank/DDBJ databases">
        <authorList>
            <person name="Varghese N."/>
            <person name="Submissions S."/>
        </authorList>
    </citation>
    <scope>NUCLEOTIDE SEQUENCE [LARGE SCALE GENOMIC DNA]</scope>
    <source>
        <strain evidence="11">YR203</strain>
    </source>
</reference>
<keyword evidence="3 7" id="KW-1134">Transmembrane beta strand</keyword>
<dbReference type="PROSITE" id="PS52016">
    <property type="entry name" value="TONB_DEPENDENT_REC_3"/>
    <property type="match status" value="1"/>
</dbReference>
<dbReference type="AlphaFoldDB" id="A0A1M5LLM2"/>
<evidence type="ECO:0000259" key="9">
    <source>
        <dbReference type="Pfam" id="PF07715"/>
    </source>
</evidence>
<evidence type="ECO:0000256" key="5">
    <source>
        <dbReference type="ARBA" id="ARBA00023136"/>
    </source>
</evidence>
<feature type="chain" id="PRO_5013313856" evidence="8">
    <location>
        <begin position="20"/>
        <end position="1051"/>
    </location>
</feature>
<keyword evidence="4 7" id="KW-0812">Transmembrane</keyword>
<accession>A0A1M5LLM2</accession>